<organism evidence="1 2">
    <name type="scientific">Mucuna pruriens</name>
    <name type="common">Velvet bean</name>
    <name type="synonym">Dolichos pruriens</name>
    <dbReference type="NCBI Taxonomy" id="157652"/>
    <lineage>
        <taxon>Eukaryota</taxon>
        <taxon>Viridiplantae</taxon>
        <taxon>Streptophyta</taxon>
        <taxon>Embryophyta</taxon>
        <taxon>Tracheophyta</taxon>
        <taxon>Spermatophyta</taxon>
        <taxon>Magnoliopsida</taxon>
        <taxon>eudicotyledons</taxon>
        <taxon>Gunneridae</taxon>
        <taxon>Pentapetalae</taxon>
        <taxon>rosids</taxon>
        <taxon>fabids</taxon>
        <taxon>Fabales</taxon>
        <taxon>Fabaceae</taxon>
        <taxon>Papilionoideae</taxon>
        <taxon>50 kb inversion clade</taxon>
        <taxon>NPAAA clade</taxon>
        <taxon>indigoferoid/millettioid clade</taxon>
        <taxon>Phaseoleae</taxon>
        <taxon>Mucuna</taxon>
    </lineage>
</organism>
<dbReference type="Proteomes" id="UP000257109">
    <property type="component" value="Unassembled WGS sequence"/>
</dbReference>
<protein>
    <submittedName>
        <fullName evidence="1">Uncharacterized protein</fullName>
    </submittedName>
</protein>
<accession>A0A371HZA2</accession>
<comment type="caution">
    <text evidence="1">The sequence shown here is derived from an EMBL/GenBank/DDBJ whole genome shotgun (WGS) entry which is preliminary data.</text>
</comment>
<reference evidence="1" key="1">
    <citation type="submission" date="2018-05" db="EMBL/GenBank/DDBJ databases">
        <title>Draft genome of Mucuna pruriens seed.</title>
        <authorList>
            <person name="Nnadi N.E."/>
            <person name="Vos R."/>
            <person name="Hasami M.H."/>
            <person name="Devisetty U.K."/>
            <person name="Aguiy J.C."/>
        </authorList>
    </citation>
    <scope>NUCLEOTIDE SEQUENCE [LARGE SCALE GENOMIC DNA]</scope>
    <source>
        <strain evidence="1">JCA_2017</strain>
    </source>
</reference>
<proteinExistence type="predicted"/>
<keyword evidence="2" id="KW-1185">Reference proteome</keyword>
<gene>
    <name evidence="1" type="ORF">CR513_07712</name>
</gene>
<feature type="non-terminal residue" evidence="1">
    <location>
        <position position="1"/>
    </location>
</feature>
<dbReference type="OrthoDB" id="6148813at2759"/>
<evidence type="ECO:0000313" key="1">
    <source>
        <dbReference type="EMBL" id="RDY08112.1"/>
    </source>
</evidence>
<dbReference type="EMBL" id="QJKJ01001339">
    <property type="protein sequence ID" value="RDY08112.1"/>
    <property type="molecule type" value="Genomic_DNA"/>
</dbReference>
<feature type="non-terminal residue" evidence="1">
    <location>
        <position position="83"/>
    </location>
</feature>
<sequence length="83" mass="9557">MRTPRSIVEGQQFHDQQILTKEFQVGQKVLLFNSRLKFVASKLRSRWDEPFVITNVNGQQIKLFHEGPAPTVGEKESISLMES</sequence>
<evidence type="ECO:0000313" key="2">
    <source>
        <dbReference type="Proteomes" id="UP000257109"/>
    </source>
</evidence>
<dbReference type="AlphaFoldDB" id="A0A371HZA2"/>
<name>A0A371HZA2_MUCPR</name>